<keyword evidence="1" id="KW-0436">Ligase</keyword>
<dbReference type="SUPFAM" id="SSF53623">
    <property type="entry name" value="MurD-like peptide ligases, catalytic domain"/>
    <property type="match status" value="1"/>
</dbReference>
<organism evidence="12 13">
    <name type="scientific">Candidatus Zambryskibacteria bacterium CG10_big_fil_rev_8_21_14_0_10_42_12</name>
    <dbReference type="NCBI Taxonomy" id="1975115"/>
    <lineage>
        <taxon>Bacteria</taxon>
        <taxon>Candidatus Zambryskiibacteriota</taxon>
    </lineage>
</organism>
<dbReference type="InterPro" id="IPR000713">
    <property type="entry name" value="Mur_ligase_N"/>
</dbReference>
<dbReference type="Gene3D" id="3.40.50.720">
    <property type="entry name" value="NAD(P)-binding Rossmann-like Domain"/>
    <property type="match status" value="1"/>
</dbReference>
<dbReference type="Gene3D" id="3.90.190.20">
    <property type="entry name" value="Mur ligase, C-terminal domain"/>
    <property type="match status" value="1"/>
</dbReference>
<dbReference type="InterPro" id="IPR004101">
    <property type="entry name" value="Mur_ligase_C"/>
</dbReference>
<evidence type="ECO:0000313" key="13">
    <source>
        <dbReference type="Proteomes" id="UP000231333"/>
    </source>
</evidence>
<keyword evidence="4" id="KW-0067">ATP-binding</keyword>
<protein>
    <recommendedName>
        <fullName evidence="14">UDP-N-acetylmuramate:L-alanyl-gamma-D-glutamyl-meso-diaminopimelate ligase</fullName>
    </recommendedName>
</protein>
<evidence type="ECO:0008006" key="14">
    <source>
        <dbReference type="Google" id="ProtNLM"/>
    </source>
</evidence>
<dbReference type="GO" id="GO:0016881">
    <property type="term" value="F:acid-amino acid ligase activity"/>
    <property type="evidence" value="ECO:0007669"/>
    <property type="project" value="InterPro"/>
</dbReference>
<evidence type="ECO:0000313" key="12">
    <source>
        <dbReference type="EMBL" id="PIR38170.1"/>
    </source>
</evidence>
<dbReference type="Gene3D" id="3.40.1190.10">
    <property type="entry name" value="Mur-like, catalytic domain"/>
    <property type="match status" value="1"/>
</dbReference>
<dbReference type="InterPro" id="IPR050061">
    <property type="entry name" value="MurCDEF_pg_biosynth"/>
</dbReference>
<feature type="domain" description="Mur ligase central" evidence="11">
    <location>
        <begin position="111"/>
        <end position="294"/>
    </location>
</feature>
<evidence type="ECO:0000259" key="10">
    <source>
        <dbReference type="Pfam" id="PF02875"/>
    </source>
</evidence>
<evidence type="ECO:0000256" key="7">
    <source>
        <dbReference type="ARBA" id="ARBA00023306"/>
    </source>
</evidence>
<dbReference type="GO" id="GO:0071555">
    <property type="term" value="P:cell wall organization"/>
    <property type="evidence" value="ECO:0007669"/>
    <property type="project" value="UniProtKB-KW"/>
</dbReference>
<reference evidence="12 13" key="1">
    <citation type="submission" date="2017-09" db="EMBL/GenBank/DDBJ databases">
        <title>Depth-based differentiation of microbial function through sediment-hosted aquifers and enrichment of novel symbionts in the deep terrestrial subsurface.</title>
        <authorList>
            <person name="Probst A.J."/>
            <person name="Ladd B."/>
            <person name="Jarett J.K."/>
            <person name="Geller-Mcgrath D.E."/>
            <person name="Sieber C.M."/>
            <person name="Emerson J.B."/>
            <person name="Anantharaman K."/>
            <person name="Thomas B.C."/>
            <person name="Malmstrom R."/>
            <person name="Stieglmeier M."/>
            <person name="Klingl A."/>
            <person name="Woyke T."/>
            <person name="Ryan C.M."/>
            <person name="Banfield J.F."/>
        </authorList>
    </citation>
    <scope>NUCLEOTIDE SEQUENCE [LARGE SCALE GENOMIC DNA]</scope>
    <source>
        <strain evidence="12">CG10_big_fil_rev_8_21_14_0_10_42_12</strain>
    </source>
</reference>
<evidence type="ECO:0000256" key="4">
    <source>
        <dbReference type="ARBA" id="ARBA00022840"/>
    </source>
</evidence>
<name>A0A2H0QV57_9BACT</name>
<gene>
    <name evidence="12" type="ORF">COV34_00950</name>
</gene>
<dbReference type="Pfam" id="PF01225">
    <property type="entry name" value="Mur_ligase"/>
    <property type="match status" value="1"/>
</dbReference>
<dbReference type="InterPro" id="IPR013221">
    <property type="entry name" value="Mur_ligase_cen"/>
</dbReference>
<dbReference type="SUPFAM" id="SSF51984">
    <property type="entry name" value="MurCD N-terminal domain"/>
    <property type="match status" value="1"/>
</dbReference>
<accession>A0A2H0QV57</accession>
<evidence type="ECO:0000256" key="6">
    <source>
        <dbReference type="ARBA" id="ARBA00022984"/>
    </source>
</evidence>
<dbReference type="GO" id="GO:0008360">
    <property type="term" value="P:regulation of cell shape"/>
    <property type="evidence" value="ECO:0007669"/>
    <property type="project" value="UniProtKB-KW"/>
</dbReference>
<evidence type="ECO:0000256" key="2">
    <source>
        <dbReference type="ARBA" id="ARBA00022618"/>
    </source>
</evidence>
<keyword evidence="6" id="KW-0573">Peptidoglycan synthesis</keyword>
<evidence type="ECO:0000256" key="8">
    <source>
        <dbReference type="ARBA" id="ARBA00023316"/>
    </source>
</evidence>
<feature type="domain" description="Mur ligase N-terminal catalytic" evidence="9">
    <location>
        <begin position="3"/>
        <end position="106"/>
    </location>
</feature>
<dbReference type="PANTHER" id="PTHR43445:SF5">
    <property type="entry name" value="UDP-N-ACETYLMURAMATE--L-ALANYL-GAMMA-D-GLUTAMYL-MESO-2,6-DIAMINOHEPTANDIOATE LIGASE"/>
    <property type="match status" value="1"/>
</dbReference>
<comment type="caution">
    <text evidence="12">The sequence shown here is derived from an EMBL/GenBank/DDBJ whole genome shotgun (WGS) entry which is preliminary data.</text>
</comment>
<sequence length="473" mass="52972">MKKVHFIGIAGKGMSAVALMLKQLGWEVTGSDEGAYPPVSTYLDQYGILYNKNYAADNIPDDVDVVIIGKNARLTPELNPEVAEAKRRNIPTQSFPEILQEISKNKERIVVAGSYGKSTLTALIAWCLTDANQDPSYFIGEVTHDFPMHGHIGSGHFFILEGDEYPSANWDNTSKFLYYKPDHVVLTSAIHDHINIFPTHESYLEPFKLLVQSIPQNGTLIHADEKYATDISKNFAGHKTSYGFSEEADWSATAISFGTTTTFTLMHKKQPIIDIDTTLLGKHNVENILAAAACLLPKNIISPEVFQHAVSTFKGVKRRLELLTQNSSISVYETFGSSYEKAKTAFAALHTHFPQRRILTIFEPHTFSWRNRAYIHNYDDVFDTSDTVLVYEPSTQGADTHDQLTLDEIIARIQQHNTKVFAVHSSTEALDKIKELVHPDDLIVLVTSGNLGGLIGLLPDFIEHNYPKHHEDF</sequence>
<keyword evidence="5" id="KW-0133">Cell shape</keyword>
<keyword evidence="2" id="KW-0132">Cell division</keyword>
<evidence type="ECO:0000259" key="9">
    <source>
        <dbReference type="Pfam" id="PF01225"/>
    </source>
</evidence>
<proteinExistence type="predicted"/>
<dbReference type="InterPro" id="IPR036615">
    <property type="entry name" value="Mur_ligase_C_dom_sf"/>
</dbReference>
<evidence type="ECO:0000256" key="5">
    <source>
        <dbReference type="ARBA" id="ARBA00022960"/>
    </source>
</evidence>
<evidence type="ECO:0000256" key="3">
    <source>
        <dbReference type="ARBA" id="ARBA00022741"/>
    </source>
</evidence>
<evidence type="ECO:0000256" key="1">
    <source>
        <dbReference type="ARBA" id="ARBA00022598"/>
    </source>
</evidence>
<dbReference type="Pfam" id="PF08245">
    <property type="entry name" value="Mur_ligase_M"/>
    <property type="match status" value="1"/>
</dbReference>
<keyword evidence="8" id="KW-0961">Cell wall biogenesis/degradation</keyword>
<keyword evidence="7" id="KW-0131">Cell cycle</keyword>
<dbReference type="Proteomes" id="UP000231333">
    <property type="component" value="Unassembled WGS sequence"/>
</dbReference>
<evidence type="ECO:0000259" key="11">
    <source>
        <dbReference type="Pfam" id="PF08245"/>
    </source>
</evidence>
<dbReference type="Pfam" id="PF02875">
    <property type="entry name" value="Mur_ligase_C"/>
    <property type="match status" value="1"/>
</dbReference>
<dbReference type="EMBL" id="PCXL01000011">
    <property type="protein sequence ID" value="PIR38170.1"/>
    <property type="molecule type" value="Genomic_DNA"/>
</dbReference>
<dbReference type="InterPro" id="IPR036565">
    <property type="entry name" value="Mur-like_cat_sf"/>
</dbReference>
<dbReference type="GO" id="GO:0005524">
    <property type="term" value="F:ATP binding"/>
    <property type="evidence" value="ECO:0007669"/>
    <property type="project" value="UniProtKB-KW"/>
</dbReference>
<dbReference type="GO" id="GO:0009252">
    <property type="term" value="P:peptidoglycan biosynthetic process"/>
    <property type="evidence" value="ECO:0007669"/>
    <property type="project" value="UniProtKB-KW"/>
</dbReference>
<dbReference type="PANTHER" id="PTHR43445">
    <property type="entry name" value="UDP-N-ACETYLMURAMATE--L-ALANINE LIGASE-RELATED"/>
    <property type="match status" value="1"/>
</dbReference>
<dbReference type="SUPFAM" id="SSF53244">
    <property type="entry name" value="MurD-like peptide ligases, peptide-binding domain"/>
    <property type="match status" value="1"/>
</dbReference>
<keyword evidence="3" id="KW-0547">Nucleotide-binding</keyword>
<feature type="domain" description="Mur ligase C-terminal" evidence="10">
    <location>
        <begin position="318"/>
        <end position="448"/>
    </location>
</feature>
<dbReference type="AlphaFoldDB" id="A0A2H0QV57"/>
<dbReference type="GO" id="GO:0051301">
    <property type="term" value="P:cell division"/>
    <property type="evidence" value="ECO:0007669"/>
    <property type="project" value="UniProtKB-KW"/>
</dbReference>